<reference evidence="4 5" key="1">
    <citation type="submission" date="2017-09" db="EMBL/GenBank/DDBJ databases">
        <title>Bacterial strain isolated from the female urinary microbiota.</title>
        <authorList>
            <person name="Thomas-White K."/>
            <person name="Kumar N."/>
            <person name="Forster S."/>
            <person name="Putonti C."/>
            <person name="Lawley T."/>
            <person name="Wolfe A.J."/>
        </authorList>
    </citation>
    <scope>NUCLEOTIDE SEQUENCE [LARGE SCALE GENOMIC DNA]</scope>
    <source>
        <strain evidence="4 5">UMB0680</strain>
    </source>
</reference>
<dbReference type="PANTHER" id="PTHR42796">
    <property type="entry name" value="FUMARYLACETOACETATE HYDROLASE DOMAIN-CONTAINING PROTEIN 2A-RELATED"/>
    <property type="match status" value="1"/>
</dbReference>
<dbReference type="AlphaFoldDB" id="A0A2N6PIR4"/>
<organism evidence="4 5">
    <name type="scientific">Brevibacterium luteolum</name>
    <dbReference type="NCBI Taxonomy" id="199591"/>
    <lineage>
        <taxon>Bacteria</taxon>
        <taxon>Bacillati</taxon>
        <taxon>Actinomycetota</taxon>
        <taxon>Actinomycetes</taxon>
        <taxon>Micrococcales</taxon>
        <taxon>Brevibacteriaceae</taxon>
        <taxon>Brevibacterium</taxon>
    </lineage>
</organism>
<evidence type="ECO:0000313" key="5">
    <source>
        <dbReference type="Proteomes" id="UP000235703"/>
    </source>
</evidence>
<dbReference type="RefSeq" id="WP_102161120.1">
    <property type="nucleotide sequence ID" value="NZ_PNFZ01000002.1"/>
</dbReference>
<dbReference type="Pfam" id="PF01557">
    <property type="entry name" value="FAA_hydrolase"/>
    <property type="match status" value="1"/>
</dbReference>
<name>A0A2N6PIR4_9MICO</name>
<dbReference type="PANTHER" id="PTHR42796:SF4">
    <property type="entry name" value="FUMARYLACETOACETATE HYDROLASE DOMAIN-CONTAINING PROTEIN 2A"/>
    <property type="match status" value="1"/>
</dbReference>
<keyword evidence="2" id="KW-0479">Metal-binding</keyword>
<feature type="domain" description="Fumarylacetoacetase-like C-terminal" evidence="3">
    <location>
        <begin position="70"/>
        <end position="271"/>
    </location>
</feature>
<dbReference type="InterPro" id="IPR036663">
    <property type="entry name" value="Fumarylacetoacetase_C_sf"/>
</dbReference>
<keyword evidence="5" id="KW-1185">Reference proteome</keyword>
<dbReference type="SUPFAM" id="SSF56529">
    <property type="entry name" value="FAH"/>
    <property type="match status" value="1"/>
</dbReference>
<dbReference type="GO" id="GO:0019752">
    <property type="term" value="P:carboxylic acid metabolic process"/>
    <property type="evidence" value="ECO:0007669"/>
    <property type="project" value="UniProtKB-ARBA"/>
</dbReference>
<dbReference type="Gene3D" id="3.90.850.10">
    <property type="entry name" value="Fumarylacetoacetase-like, C-terminal domain"/>
    <property type="match status" value="1"/>
</dbReference>
<dbReference type="GO" id="GO:0016853">
    <property type="term" value="F:isomerase activity"/>
    <property type="evidence" value="ECO:0007669"/>
    <property type="project" value="UniProtKB-ARBA"/>
</dbReference>
<gene>
    <name evidence="4" type="ORF">CJ198_04205</name>
</gene>
<evidence type="ECO:0000256" key="1">
    <source>
        <dbReference type="ARBA" id="ARBA00010211"/>
    </source>
</evidence>
<comment type="similarity">
    <text evidence="1">Belongs to the FAH family.</text>
</comment>
<evidence type="ECO:0000313" key="4">
    <source>
        <dbReference type="EMBL" id="PMB98547.1"/>
    </source>
</evidence>
<dbReference type="Proteomes" id="UP000235703">
    <property type="component" value="Unassembled WGS sequence"/>
</dbReference>
<protein>
    <submittedName>
        <fullName evidence="4">2-keto-4-pentenoate hydratase</fullName>
    </submittedName>
</protein>
<dbReference type="InterPro" id="IPR051121">
    <property type="entry name" value="FAH"/>
</dbReference>
<evidence type="ECO:0000259" key="3">
    <source>
        <dbReference type="Pfam" id="PF01557"/>
    </source>
</evidence>
<dbReference type="GO" id="GO:0046872">
    <property type="term" value="F:metal ion binding"/>
    <property type="evidence" value="ECO:0007669"/>
    <property type="project" value="UniProtKB-KW"/>
</dbReference>
<dbReference type="OrthoDB" id="9805307at2"/>
<evidence type="ECO:0000256" key="2">
    <source>
        <dbReference type="ARBA" id="ARBA00022723"/>
    </source>
</evidence>
<accession>A0A2N6PIR4</accession>
<dbReference type="InterPro" id="IPR011234">
    <property type="entry name" value="Fumarylacetoacetase-like_C"/>
</dbReference>
<sequence length="277" mass="29060">MRLATITLTATGGTTAARLTDDGYVPIHGFADVGQLLAAADGLKQARTASAPAIPAHEVRTLRPVLHPAKVLCIGLNYRNHIAEVGMDTPEFPTVFAKFARSLTDPGAEITAPQEDEKLDFEGELAIVIGTQVRRASTAAAAAAIAGYTVANDFSMRGYQLRTQQWLQGKMWEASSAVGPVVVTADEFDPAAATLTTRVNGEVRQQDSTGDLVFGPAELVAYLSTIITLEPGDLILSGTPAGVGMADERWLAPGDEVSVEISGIGAISNRIGAGEFI</sequence>
<dbReference type="EMBL" id="PNFZ01000002">
    <property type="protein sequence ID" value="PMB98547.1"/>
    <property type="molecule type" value="Genomic_DNA"/>
</dbReference>
<comment type="caution">
    <text evidence="4">The sequence shown here is derived from an EMBL/GenBank/DDBJ whole genome shotgun (WGS) entry which is preliminary data.</text>
</comment>
<dbReference type="FunFam" id="3.90.850.10:FF:000002">
    <property type="entry name" value="2-hydroxyhepta-2,4-diene-1,7-dioate isomerase"/>
    <property type="match status" value="1"/>
</dbReference>
<proteinExistence type="inferred from homology"/>